<reference evidence="2 3" key="1">
    <citation type="submission" date="2021-10" db="EMBL/GenBank/DDBJ databases">
        <title>Anaerobic single-cell dispensing facilitates the cultivation of human gut bacteria.</title>
        <authorList>
            <person name="Afrizal A."/>
        </authorList>
    </citation>
    <scope>NUCLEOTIDE SEQUENCE [LARGE SCALE GENOMIC DNA]</scope>
    <source>
        <strain evidence="2 3">CLA-AA-H212</strain>
    </source>
</reference>
<keyword evidence="1" id="KW-0812">Transmembrane</keyword>
<keyword evidence="3" id="KW-1185">Reference proteome</keyword>
<feature type="transmembrane region" description="Helical" evidence="1">
    <location>
        <begin position="7"/>
        <end position="27"/>
    </location>
</feature>
<protein>
    <submittedName>
        <fullName evidence="2">Uncharacterized protein</fullName>
    </submittedName>
</protein>
<sequence length="584" mass="69174">MKKDKFYVYLPMILGIVLIILSILNSFENNNVWGIIGGVLLIIIPYVYTSIPIIYERYKENNSLKNRLSENTFTDRQTDLQNLISLLHNHKIIQLTGNERQCGKSWLALKLIDCINHPNDVDFIHHHSLKKLFKRIYYIDMKQKSDSDINYFFENNIVTNKTLIIIDHIKKVDYIFSKQEAYNFSLIFITASIVDTKGEIYYISSFEIDNVPKLQKNINRNYNNIEILSKKEIETLYEVTYGNIGKIHFLLERQEYVLWIKQLALKLQTNYDKTLNTIQLALFSGKYVDAQNFLDIFQSQYEKELLNNNDLYFKFNIMKSDCEHLLNNYENALAILNILKKPEMKVYNIENRMEILEAHFNKHLWKCNEALNILQSIESSNICGLTDSLGILVAKYFVDDLIVPNCKLDSLSAFIHVFEKCKDSKLEMNPKDIYKIMRNESIYLFYKKKYTRKNILEPINSVILKYKKENNRLLANAYFIRAEINRLFQKYKATLLDYNRCLTITDDDNIKIQVNIMKYYLASIKKITIFKTDNHLSKEQIYKLCNNKNKYGMLLIQRINCIELDDPNKDQITYCFEHRIMTIL</sequence>
<feature type="transmembrane region" description="Helical" evidence="1">
    <location>
        <begin position="33"/>
        <end position="55"/>
    </location>
</feature>
<keyword evidence="1" id="KW-0472">Membrane</keyword>
<evidence type="ECO:0000313" key="3">
    <source>
        <dbReference type="Proteomes" id="UP001198495"/>
    </source>
</evidence>
<organism evidence="2 3">
    <name type="scientific">Coprococcus hominis</name>
    <name type="common">ex Arizal et al. 2022</name>
    <dbReference type="NCBI Taxonomy" id="2881262"/>
    <lineage>
        <taxon>Bacteria</taxon>
        <taxon>Bacillati</taxon>
        <taxon>Bacillota</taxon>
        <taxon>Clostridia</taxon>
        <taxon>Lachnospirales</taxon>
        <taxon>Lachnospiraceae</taxon>
        <taxon>Coprococcus</taxon>
    </lineage>
</organism>
<gene>
    <name evidence="2" type="ORF">LKD28_13265</name>
</gene>
<proteinExistence type="predicted"/>
<evidence type="ECO:0000313" key="2">
    <source>
        <dbReference type="EMBL" id="MCC2219977.1"/>
    </source>
</evidence>
<dbReference type="Proteomes" id="UP001198495">
    <property type="component" value="Unassembled WGS sequence"/>
</dbReference>
<comment type="caution">
    <text evidence="2">The sequence shown here is derived from an EMBL/GenBank/DDBJ whole genome shotgun (WGS) entry which is preliminary data.</text>
</comment>
<evidence type="ECO:0000256" key="1">
    <source>
        <dbReference type="SAM" id="Phobius"/>
    </source>
</evidence>
<dbReference type="RefSeq" id="WP_118545215.1">
    <property type="nucleotide sequence ID" value="NZ_JAJEQT010000013.1"/>
</dbReference>
<keyword evidence="1" id="KW-1133">Transmembrane helix</keyword>
<accession>A0ABS8FS26</accession>
<name>A0ABS8FS26_9FIRM</name>
<dbReference type="EMBL" id="JAJEQT010000013">
    <property type="protein sequence ID" value="MCC2219977.1"/>
    <property type="molecule type" value="Genomic_DNA"/>
</dbReference>